<organism evidence="2 3">
    <name type="scientific">Marininema mesophilum</name>
    <dbReference type="NCBI Taxonomy" id="1048340"/>
    <lineage>
        <taxon>Bacteria</taxon>
        <taxon>Bacillati</taxon>
        <taxon>Bacillota</taxon>
        <taxon>Bacilli</taxon>
        <taxon>Bacillales</taxon>
        <taxon>Thermoactinomycetaceae</taxon>
        <taxon>Marininema</taxon>
    </lineage>
</organism>
<gene>
    <name evidence="2" type="ORF">SAMN05444487_103132</name>
</gene>
<feature type="compositionally biased region" description="Basic and acidic residues" evidence="1">
    <location>
        <begin position="95"/>
        <end position="107"/>
    </location>
</feature>
<keyword evidence="3" id="KW-1185">Reference proteome</keyword>
<dbReference type="AlphaFoldDB" id="A0A1H2THA1"/>
<evidence type="ECO:0000313" key="3">
    <source>
        <dbReference type="Proteomes" id="UP000198534"/>
    </source>
</evidence>
<protein>
    <submittedName>
        <fullName evidence="2">Uncharacterized protein</fullName>
    </submittedName>
</protein>
<reference evidence="2 3" key="1">
    <citation type="submission" date="2016-10" db="EMBL/GenBank/DDBJ databases">
        <authorList>
            <person name="de Groot N.N."/>
        </authorList>
    </citation>
    <scope>NUCLEOTIDE SEQUENCE [LARGE SCALE GENOMIC DNA]</scope>
    <source>
        <strain evidence="2 3">DSM 45610</strain>
    </source>
</reference>
<dbReference type="EMBL" id="FNNQ01000003">
    <property type="protein sequence ID" value="SDW43137.1"/>
    <property type="molecule type" value="Genomic_DNA"/>
</dbReference>
<evidence type="ECO:0000256" key="1">
    <source>
        <dbReference type="SAM" id="MobiDB-lite"/>
    </source>
</evidence>
<dbReference type="Proteomes" id="UP000198534">
    <property type="component" value="Unassembled WGS sequence"/>
</dbReference>
<name>A0A1H2THA1_9BACL</name>
<feature type="region of interest" description="Disordered" evidence="1">
    <location>
        <begin position="77"/>
        <end position="114"/>
    </location>
</feature>
<sequence>MKRACSILGITNGRARPGERMSSKMVFIGISPIYQECVDLGSSSSRYQPPEERITPVQVKKSTMERSLVGRFPLVLESHPTEANAPESPLGYQPEVRRGPPNEKRGPVDAGLPD</sequence>
<accession>A0A1H2THA1</accession>
<proteinExistence type="predicted"/>
<evidence type="ECO:0000313" key="2">
    <source>
        <dbReference type="EMBL" id="SDW43137.1"/>
    </source>
</evidence>